<organism evidence="1 2">
    <name type="scientific">Paracoccus alkanivorans</name>
    <dbReference type="NCBI Taxonomy" id="2116655"/>
    <lineage>
        <taxon>Bacteria</taxon>
        <taxon>Pseudomonadati</taxon>
        <taxon>Pseudomonadota</taxon>
        <taxon>Alphaproteobacteria</taxon>
        <taxon>Rhodobacterales</taxon>
        <taxon>Paracoccaceae</taxon>
        <taxon>Paracoccus</taxon>
    </lineage>
</organism>
<evidence type="ECO:0000313" key="2">
    <source>
        <dbReference type="Proteomes" id="UP000273516"/>
    </source>
</evidence>
<reference evidence="1 2" key="1">
    <citation type="submission" date="2018-07" db="EMBL/GenBank/DDBJ databases">
        <authorList>
            <person name="Zhang Y."/>
            <person name="Wang L."/>
            <person name="Ma S."/>
        </authorList>
    </citation>
    <scope>NUCLEOTIDE SEQUENCE [LARGE SCALE GENOMIC DNA]</scope>
    <source>
        <strain evidence="1 2">4-2</strain>
    </source>
</reference>
<evidence type="ECO:0000313" key="1">
    <source>
        <dbReference type="EMBL" id="RMC36117.1"/>
    </source>
</evidence>
<comment type="caution">
    <text evidence="1">The sequence shown here is derived from an EMBL/GenBank/DDBJ whole genome shotgun (WGS) entry which is preliminary data.</text>
</comment>
<protein>
    <submittedName>
        <fullName evidence="1">Uncharacterized protein</fullName>
    </submittedName>
</protein>
<sequence>MGIGDDLTQPLGSRGIAQDPVRYHRKILAMKVTRTDDGIGIDTIARAVAHVAVVIMRKVAVQKADIDAHQEVQVEAPVTQYRQTFVIAADVVEHPFAIQKADRREEIAGRHLRQ</sequence>
<accession>A0A3M0MXM5</accession>
<dbReference type="Proteomes" id="UP000273516">
    <property type="component" value="Unassembled WGS sequence"/>
</dbReference>
<dbReference type="EMBL" id="QOKZ01000002">
    <property type="protein sequence ID" value="RMC36117.1"/>
    <property type="molecule type" value="Genomic_DNA"/>
</dbReference>
<keyword evidence="2" id="KW-1185">Reference proteome</keyword>
<dbReference type="AlphaFoldDB" id="A0A3M0MXM5"/>
<name>A0A3M0MXM5_9RHOB</name>
<proteinExistence type="predicted"/>
<gene>
    <name evidence="1" type="ORF">C9E81_05275</name>
</gene>